<protein>
    <submittedName>
        <fullName evidence="5">Diguanylate cyclase</fullName>
    </submittedName>
</protein>
<feature type="domain" description="GGDEF" evidence="4">
    <location>
        <begin position="604"/>
        <end position="738"/>
    </location>
</feature>
<dbReference type="EMBL" id="BJYU01000006">
    <property type="protein sequence ID" value="GEO13059.1"/>
    <property type="molecule type" value="Genomic_DNA"/>
</dbReference>
<dbReference type="SMART" id="SM00086">
    <property type="entry name" value="PAC"/>
    <property type="match status" value="1"/>
</dbReference>
<dbReference type="PANTHER" id="PTHR44757:SF2">
    <property type="entry name" value="BIOFILM ARCHITECTURE MAINTENANCE PROTEIN MBAA"/>
    <property type="match status" value="1"/>
</dbReference>
<proteinExistence type="predicted"/>
<keyword evidence="1" id="KW-0472">Membrane</keyword>
<dbReference type="PROSITE" id="PS50887">
    <property type="entry name" value="GGDEF"/>
    <property type="match status" value="1"/>
</dbReference>
<keyword evidence="1" id="KW-1133">Transmembrane helix</keyword>
<dbReference type="NCBIfam" id="TIGR00254">
    <property type="entry name" value="GGDEF"/>
    <property type="match status" value="1"/>
</dbReference>
<dbReference type="CDD" id="cd01948">
    <property type="entry name" value="EAL"/>
    <property type="match status" value="1"/>
</dbReference>
<feature type="domain" description="PAC" evidence="2">
    <location>
        <begin position="519"/>
        <end position="571"/>
    </location>
</feature>
<dbReference type="PROSITE" id="PS50113">
    <property type="entry name" value="PAC"/>
    <property type="match status" value="1"/>
</dbReference>
<feature type="transmembrane region" description="Helical" evidence="1">
    <location>
        <begin position="257"/>
        <end position="279"/>
    </location>
</feature>
<dbReference type="InterPro" id="IPR000700">
    <property type="entry name" value="PAS-assoc_C"/>
</dbReference>
<dbReference type="AlphaFoldDB" id="A0A512BM76"/>
<dbReference type="InterPro" id="IPR052155">
    <property type="entry name" value="Biofilm_reg_signaling"/>
</dbReference>
<dbReference type="SMART" id="SM00052">
    <property type="entry name" value="EAL"/>
    <property type="match status" value="1"/>
</dbReference>
<evidence type="ECO:0000313" key="6">
    <source>
        <dbReference type="Proteomes" id="UP000321085"/>
    </source>
</evidence>
<dbReference type="PANTHER" id="PTHR44757">
    <property type="entry name" value="DIGUANYLATE CYCLASE DGCP"/>
    <property type="match status" value="1"/>
</dbReference>
<dbReference type="CDD" id="cd01949">
    <property type="entry name" value="GGDEF"/>
    <property type="match status" value="1"/>
</dbReference>
<dbReference type="SUPFAM" id="SSF55785">
    <property type="entry name" value="PYP-like sensor domain (PAS domain)"/>
    <property type="match status" value="1"/>
</dbReference>
<dbReference type="SUPFAM" id="SSF141868">
    <property type="entry name" value="EAL domain-like"/>
    <property type="match status" value="1"/>
</dbReference>
<feature type="transmembrane region" description="Helical" evidence="1">
    <location>
        <begin position="349"/>
        <end position="371"/>
    </location>
</feature>
<feature type="transmembrane region" description="Helical" evidence="1">
    <location>
        <begin position="291"/>
        <end position="313"/>
    </location>
</feature>
<feature type="transmembrane region" description="Helical" evidence="1">
    <location>
        <begin position="410"/>
        <end position="431"/>
    </location>
</feature>
<dbReference type="Proteomes" id="UP000321085">
    <property type="component" value="Unassembled WGS sequence"/>
</dbReference>
<evidence type="ECO:0000259" key="4">
    <source>
        <dbReference type="PROSITE" id="PS50887"/>
    </source>
</evidence>
<dbReference type="SMART" id="SM00267">
    <property type="entry name" value="GGDEF"/>
    <property type="match status" value="1"/>
</dbReference>
<feature type="transmembrane region" description="Helical" evidence="1">
    <location>
        <begin position="325"/>
        <end position="342"/>
    </location>
</feature>
<organism evidence="5 6">
    <name type="scientific">Microvirga aerophila</name>
    <dbReference type="NCBI Taxonomy" id="670291"/>
    <lineage>
        <taxon>Bacteria</taxon>
        <taxon>Pseudomonadati</taxon>
        <taxon>Pseudomonadota</taxon>
        <taxon>Alphaproteobacteria</taxon>
        <taxon>Hyphomicrobiales</taxon>
        <taxon>Methylobacteriaceae</taxon>
        <taxon>Microvirga</taxon>
    </lineage>
</organism>
<name>A0A512BM76_9HYPH</name>
<dbReference type="InterPro" id="IPR000160">
    <property type="entry name" value="GGDEF_dom"/>
</dbReference>
<dbReference type="InterPro" id="IPR013655">
    <property type="entry name" value="PAS_fold_3"/>
</dbReference>
<gene>
    <name evidence="5" type="ORF">MAE02_07550</name>
</gene>
<feature type="transmembrane region" description="Helical" evidence="1">
    <location>
        <begin position="45"/>
        <end position="66"/>
    </location>
</feature>
<reference evidence="5 6" key="1">
    <citation type="submission" date="2019-07" db="EMBL/GenBank/DDBJ databases">
        <title>Whole genome shotgun sequence of Microvirga aerophila NBRC 106136.</title>
        <authorList>
            <person name="Hosoyama A."/>
            <person name="Uohara A."/>
            <person name="Ohji S."/>
            <person name="Ichikawa N."/>
        </authorList>
    </citation>
    <scope>NUCLEOTIDE SEQUENCE [LARGE SCALE GENOMIC DNA]</scope>
    <source>
        <strain evidence="5 6">NBRC 106136</strain>
    </source>
</reference>
<dbReference type="CDD" id="cd00130">
    <property type="entry name" value="PAS"/>
    <property type="match status" value="1"/>
</dbReference>
<dbReference type="NCBIfam" id="TIGR00229">
    <property type="entry name" value="sensory_box"/>
    <property type="match status" value="1"/>
</dbReference>
<dbReference type="InterPro" id="IPR035919">
    <property type="entry name" value="EAL_sf"/>
</dbReference>
<comment type="caution">
    <text evidence="5">The sequence shown here is derived from an EMBL/GenBank/DDBJ whole genome shotgun (WGS) entry which is preliminary data.</text>
</comment>
<dbReference type="InterPro" id="IPR029787">
    <property type="entry name" value="Nucleotide_cyclase"/>
</dbReference>
<evidence type="ECO:0000259" key="2">
    <source>
        <dbReference type="PROSITE" id="PS50113"/>
    </source>
</evidence>
<evidence type="ECO:0000259" key="3">
    <source>
        <dbReference type="PROSITE" id="PS50883"/>
    </source>
</evidence>
<dbReference type="SUPFAM" id="SSF55073">
    <property type="entry name" value="Nucleotide cyclase"/>
    <property type="match status" value="1"/>
</dbReference>
<dbReference type="Pfam" id="PF08447">
    <property type="entry name" value="PAS_3"/>
    <property type="match status" value="1"/>
</dbReference>
<dbReference type="Gene3D" id="3.20.20.450">
    <property type="entry name" value="EAL domain"/>
    <property type="match status" value="1"/>
</dbReference>
<dbReference type="InterPro" id="IPR001633">
    <property type="entry name" value="EAL_dom"/>
</dbReference>
<dbReference type="Gene3D" id="3.30.450.20">
    <property type="entry name" value="PAS domain"/>
    <property type="match status" value="1"/>
</dbReference>
<dbReference type="Pfam" id="PF00563">
    <property type="entry name" value="EAL"/>
    <property type="match status" value="1"/>
</dbReference>
<feature type="transmembrane region" description="Helical" evidence="1">
    <location>
        <begin position="377"/>
        <end position="398"/>
    </location>
</feature>
<feature type="domain" description="EAL" evidence="3">
    <location>
        <begin position="747"/>
        <end position="1001"/>
    </location>
</feature>
<feature type="transmembrane region" description="Helical" evidence="1">
    <location>
        <begin position="230"/>
        <end position="251"/>
    </location>
</feature>
<dbReference type="Gene3D" id="3.30.70.270">
    <property type="match status" value="1"/>
</dbReference>
<dbReference type="InterPro" id="IPR035965">
    <property type="entry name" value="PAS-like_dom_sf"/>
</dbReference>
<dbReference type="InterPro" id="IPR043128">
    <property type="entry name" value="Rev_trsase/Diguanyl_cyclase"/>
</dbReference>
<dbReference type="InterPro" id="IPR001610">
    <property type="entry name" value="PAC"/>
</dbReference>
<sequence length="1004" mass="110400">MGACLNLTPESCGQVEPIIDFALPSSLLTGTNPVPLFSTGRKTEALRIVSFAITFLLAAFMCLALPSHGWAVEAVRVDPKTKAIDLAPMIEHYRSDGDEIRISTAPGRDGIVRRIAVKARESGTRPDWIVFALTNDTDEQVDRLLVAPHFRLTASGVIWPDLGSSRIAAITASQGIRPDRDDSPDADVFLITLDPGTTVTFVAELRSSSLPQLHLWDSDAYKERVNGLTLYKGIIIGIAGLLALFLTIVFVVKGALIFPAAAALAWAVLAYACIDFGFFQRIFPITETVEQIYRAGAEAVLAATLLVFLFAYLNLNRWHVRYSHVTAFWLVFLGALVALAIVDPPVASGVARISVAAVAGIGFVLVLHLATHGYDRAVMLVPTWLLLIAWVTAASFTVMGQLQSDLVPPALVGGLVLIVMLIGFTVMQHAFAGGGFTQGFFSDTERRALALAGAGDIVFDWDVASDKIFVSPEVEHQLALKRGTLEGPASAWLDLIHPFDKDRYRASLDAVIEQRRGRLRQDFRLRSASGVHHWFRLKARPLIGTDGEVLRIVGTLSDVTDSKTAEERLLYDAVHDNLTSLPNRQLFFDRLEAALTFASQDDGLRPTVLVIDIDSLKSANDSVGYAAGDSILLTLSRRLGRLLKPQDTLARIAGDEFAMILLSEREPDRIIAFADMVRRAVTTPITYAEREIFLTASLGIALHDPQIAARREEVLRNAEIAMAHAKRHGGDRIEVFRPTMRSDRSDHFTLEADLRRALERNEMKVLFKPIVRLEDRTIAGFESMLRWDHPRLGRMIPKDFLSIAEETGLIVSLSFFLLEQTARELAVWQNALEVDPPIFASVNMSSHHLLRHDLLQDVKAVLTRTGVLPGSLKIEMTEGLVMENPEYSAQMLARLKDLGAGLSLDDFGTGYSALSYLLRFPFDTIKVDESFVRQMAGGKPVILRSIIKMAHELGMEIVAEGAETESEAIELYQLGCEYAQGPVFGEPMSILQARQLVGAAPEAA</sequence>
<evidence type="ECO:0000256" key="1">
    <source>
        <dbReference type="SAM" id="Phobius"/>
    </source>
</evidence>
<keyword evidence="1" id="KW-0812">Transmembrane</keyword>
<dbReference type="PROSITE" id="PS50883">
    <property type="entry name" value="EAL"/>
    <property type="match status" value="1"/>
</dbReference>
<dbReference type="Pfam" id="PF00990">
    <property type="entry name" value="GGDEF"/>
    <property type="match status" value="1"/>
</dbReference>
<accession>A0A512BM76</accession>
<evidence type="ECO:0000313" key="5">
    <source>
        <dbReference type="EMBL" id="GEO13059.1"/>
    </source>
</evidence>
<dbReference type="InterPro" id="IPR000014">
    <property type="entry name" value="PAS"/>
</dbReference>
<keyword evidence="6" id="KW-1185">Reference proteome</keyword>